<comment type="caution">
    <text evidence="1">The sequence shown here is derived from an EMBL/GenBank/DDBJ whole genome shotgun (WGS) entry which is preliminary data.</text>
</comment>
<evidence type="ECO:0000313" key="1">
    <source>
        <dbReference type="EMBL" id="OGE79750.1"/>
    </source>
</evidence>
<organism evidence="1 2">
    <name type="scientific">Candidatus Doudnabacteria bacterium RIFCSPHIGHO2_01_FULL_45_18</name>
    <dbReference type="NCBI Taxonomy" id="1817823"/>
    <lineage>
        <taxon>Bacteria</taxon>
        <taxon>Candidatus Doudnaibacteriota</taxon>
    </lineage>
</organism>
<name>A0A1F5NQW5_9BACT</name>
<evidence type="ECO:0008006" key="3">
    <source>
        <dbReference type="Google" id="ProtNLM"/>
    </source>
</evidence>
<sequence>MHDKYWKLIVADKTAYFENVLSLIKDIELKQNKEYDELQAKYKAENPQPDESGYSWQDHLGDIGHEYQETVQILHKSFVVSIIMFMESKLLELCSHLQEEFKHLFSVYDLKHTGITRSINYLKILGIYFPKNAETKEDFNLAFRIRNNLVHADGKINDEKQKIEILGNNANIVNKISFFNDELTFTESYLKDLIVLNQKICDEISDDWIGKDFPS</sequence>
<evidence type="ECO:0000313" key="2">
    <source>
        <dbReference type="Proteomes" id="UP000176233"/>
    </source>
</evidence>
<reference evidence="1 2" key="1">
    <citation type="journal article" date="2016" name="Nat. Commun.">
        <title>Thousands of microbial genomes shed light on interconnected biogeochemical processes in an aquifer system.</title>
        <authorList>
            <person name="Anantharaman K."/>
            <person name="Brown C.T."/>
            <person name="Hug L.A."/>
            <person name="Sharon I."/>
            <person name="Castelle C.J."/>
            <person name="Probst A.J."/>
            <person name="Thomas B.C."/>
            <person name="Singh A."/>
            <person name="Wilkins M.J."/>
            <person name="Karaoz U."/>
            <person name="Brodie E.L."/>
            <person name="Williams K.H."/>
            <person name="Hubbard S.S."/>
            <person name="Banfield J.F."/>
        </authorList>
    </citation>
    <scope>NUCLEOTIDE SEQUENCE [LARGE SCALE GENOMIC DNA]</scope>
</reference>
<accession>A0A1F5NQW5</accession>
<gene>
    <name evidence="1" type="ORF">A2660_02035</name>
</gene>
<protein>
    <recommendedName>
        <fullName evidence="3">RiboL-PSP-HEPN domain-containing protein</fullName>
    </recommendedName>
</protein>
<dbReference type="AlphaFoldDB" id="A0A1F5NQW5"/>
<dbReference type="Proteomes" id="UP000176233">
    <property type="component" value="Unassembled WGS sequence"/>
</dbReference>
<dbReference type="EMBL" id="MFEJ01000029">
    <property type="protein sequence ID" value="OGE79750.1"/>
    <property type="molecule type" value="Genomic_DNA"/>
</dbReference>
<proteinExistence type="predicted"/>